<accession>A0AAT9HGV0</accession>
<name>A0AAT9HGV0_9ACTN</name>
<dbReference type="InterPro" id="IPR013792">
    <property type="entry name" value="RNA3'P_cycl/enolpyr_Trfase_a/b"/>
</dbReference>
<organism evidence="1">
    <name type="scientific">Streptomyces haneummycinicus</name>
    <dbReference type="NCBI Taxonomy" id="3074435"/>
    <lineage>
        <taxon>Bacteria</taxon>
        <taxon>Bacillati</taxon>
        <taxon>Actinomycetota</taxon>
        <taxon>Actinomycetes</taxon>
        <taxon>Kitasatosporales</taxon>
        <taxon>Streptomycetaceae</taxon>
        <taxon>Streptomyces</taxon>
    </lineage>
</organism>
<protein>
    <submittedName>
        <fullName evidence="1">Uncharacterized protein</fullName>
    </submittedName>
</protein>
<dbReference type="AlphaFoldDB" id="A0AAT9HGV0"/>
<reference evidence="1" key="1">
    <citation type="submission" date="2024-06" db="EMBL/GenBank/DDBJ databases">
        <authorList>
            <consortium name="consrtm"/>
            <person name="Uemura M."/>
            <person name="Terahara T."/>
        </authorList>
    </citation>
    <scope>NUCLEOTIDE SEQUENCE</scope>
    <source>
        <strain evidence="1">KM77-8</strain>
    </source>
</reference>
<gene>
    <name evidence="1" type="ORF">SHKM778_27830</name>
</gene>
<evidence type="ECO:0000313" key="1">
    <source>
        <dbReference type="EMBL" id="BFO16395.1"/>
    </source>
</evidence>
<proteinExistence type="predicted"/>
<dbReference type="SUPFAM" id="SSF55205">
    <property type="entry name" value="EPT/RTPC-like"/>
    <property type="match status" value="1"/>
</dbReference>
<dbReference type="EMBL" id="AP035768">
    <property type="protein sequence ID" value="BFO16395.1"/>
    <property type="molecule type" value="Genomic_DNA"/>
</dbReference>
<sequence>MSLVAAAVVTESELTVRRVPIEFLEIELAVLEEMGLDHDRSPSTSPTTAVRAWWT</sequence>
<dbReference type="GO" id="GO:0003824">
    <property type="term" value="F:catalytic activity"/>
    <property type="evidence" value="ECO:0007669"/>
    <property type="project" value="InterPro"/>
</dbReference>
<reference evidence="1" key="2">
    <citation type="submission" date="2024-07" db="EMBL/GenBank/DDBJ databases">
        <title>Streptomyces haneummycinica sp. nov., a new antibiotic-producing actinobacterium isolated from marine sediment.</title>
        <authorList>
            <person name="Uemura M."/>
            <person name="Hamada M."/>
            <person name="Hirano S."/>
            <person name="Kobayashi K."/>
            <person name="Ohshiro T."/>
            <person name="Kobayashi T."/>
            <person name="Terahara T."/>
        </authorList>
    </citation>
    <scope>NUCLEOTIDE SEQUENCE</scope>
    <source>
        <strain evidence="1">KM77-8</strain>
    </source>
</reference>